<proteinExistence type="predicted"/>
<accession>A0A127QAM4</accession>
<evidence type="ECO:0000313" key="2">
    <source>
        <dbReference type="Proteomes" id="UP000074561"/>
    </source>
</evidence>
<sequence>MPPALNMAPVPDPAADWLYGQKTSVTIIALLPSGRCAFYFTG</sequence>
<evidence type="ECO:0000313" key="1">
    <source>
        <dbReference type="EMBL" id="AMP07056.1"/>
    </source>
</evidence>
<protein>
    <submittedName>
        <fullName evidence="1">Uncharacterized protein</fullName>
    </submittedName>
</protein>
<dbReference type="EMBL" id="CP013234">
    <property type="protein sequence ID" value="AMP07056.1"/>
    <property type="molecule type" value="Genomic_DNA"/>
</dbReference>
<dbReference type="AlphaFoldDB" id="A0A127QAM4"/>
<dbReference type="KEGG" id="cpra:CPter91_4761"/>
<name>A0A127QAM4_9BURK</name>
<dbReference type="Proteomes" id="UP000074561">
    <property type="component" value="Chromosome"/>
</dbReference>
<organism evidence="1 2">
    <name type="scientific">Collimonas pratensis</name>
    <dbReference type="NCBI Taxonomy" id="279113"/>
    <lineage>
        <taxon>Bacteria</taxon>
        <taxon>Pseudomonadati</taxon>
        <taxon>Pseudomonadota</taxon>
        <taxon>Betaproteobacteria</taxon>
        <taxon>Burkholderiales</taxon>
        <taxon>Oxalobacteraceae</taxon>
        <taxon>Collimonas</taxon>
    </lineage>
</organism>
<gene>
    <name evidence="1" type="ORF">CPter91_4761</name>
</gene>
<reference evidence="1 2" key="1">
    <citation type="submission" date="2015-11" db="EMBL/GenBank/DDBJ databases">
        <title>Exploring the genomic traits of fungus-feeding bacterial genus Collimonas.</title>
        <authorList>
            <person name="Song C."/>
            <person name="Schmidt R."/>
            <person name="de Jager V."/>
            <person name="Krzyzanowska D."/>
            <person name="Jongedijk E."/>
            <person name="Cankar K."/>
            <person name="Beekwilder J."/>
            <person name="van Veen A."/>
            <person name="de Boer W."/>
            <person name="van Veen J.A."/>
            <person name="Garbeva P."/>
        </authorList>
    </citation>
    <scope>NUCLEOTIDE SEQUENCE [LARGE SCALE GENOMIC DNA]</scope>
    <source>
        <strain evidence="1 2">Ter91</strain>
    </source>
</reference>
<dbReference type="PATRIC" id="fig|279113.9.peg.4721"/>